<dbReference type="InterPro" id="IPR005182">
    <property type="entry name" value="YdbS-like_PH"/>
</dbReference>
<keyword evidence="1" id="KW-1133">Transmembrane helix</keyword>
<sequence length="493" mass="55592">MAERRLHPWSWLFVLLQQLKQFIVPLGALLIFGGRTQRDEPWQHLASLIVIAVLVASSILRYLTFRYRIGRDGLTLRSGWLNRSVREIPFARIHNVGVHQSLLHRAFGVAEVRLESAGGSKPEAEMRVLRLDQALALEQQVRHRGSAPQAAEAPTAAASDTLLALPPAEVVRLGLISNRGMLAVAAAFGATYQFFPERVVANFIEFYGRQAYGYASALHLGWMAGVLTAVVLAGLALIALRLLSVLLALLQYHGFRLSEHERRLTVERGLLTRLRTSVSRRRIQSWTLEEGVLHRLFGRRSLRVDTAVAERQDQGARALKELAPLATPAACDALVHHVLPGVQWPPSQWQSIPARHWWRLSLPALCLIPMLTAAAVWRWGDWGWLPLLWLPWSALKSYREMRRMGWSMDQDLIAVRGGWWSRWWRFAELGKLQALRLERSPLDRRFGTASLLLDTAGATSAAPALRIPYLPLAQAQALHAALCHAMARQRLRW</sequence>
<dbReference type="EMBL" id="SAWZ01000009">
    <property type="protein sequence ID" value="RXR01994.1"/>
    <property type="molecule type" value="Genomic_DNA"/>
</dbReference>
<dbReference type="PIRSF" id="PIRSF026631">
    <property type="entry name" value="UCP026631"/>
    <property type="match status" value="1"/>
</dbReference>
<feature type="domain" description="YdbS-like PH" evidence="2">
    <location>
        <begin position="402"/>
        <end position="480"/>
    </location>
</feature>
<dbReference type="Proteomes" id="UP000289784">
    <property type="component" value="Unassembled WGS sequence"/>
</dbReference>
<dbReference type="AlphaFoldDB" id="A0A4Q1JTL6"/>
<accession>A0A4Q1JTL6</accession>
<evidence type="ECO:0000259" key="2">
    <source>
        <dbReference type="Pfam" id="PF03703"/>
    </source>
</evidence>
<evidence type="ECO:0000313" key="4">
    <source>
        <dbReference type="Proteomes" id="UP000289784"/>
    </source>
</evidence>
<dbReference type="PANTHER" id="PTHR34473">
    <property type="entry name" value="UPF0699 TRANSMEMBRANE PROTEIN YDBS"/>
    <property type="match status" value="1"/>
</dbReference>
<name>A0A4Q1JTL6_9GAMM</name>
<dbReference type="OrthoDB" id="240564at2"/>
<gene>
    <name evidence="3" type="ORF">EPA99_15125</name>
</gene>
<dbReference type="Pfam" id="PF03703">
    <property type="entry name" value="bPH_2"/>
    <property type="match status" value="3"/>
</dbReference>
<feature type="domain" description="YdbS-like PH" evidence="2">
    <location>
        <begin position="62"/>
        <end position="140"/>
    </location>
</feature>
<comment type="caution">
    <text evidence="3">The sequence shown here is derived from an EMBL/GenBank/DDBJ whole genome shotgun (WGS) entry which is preliminary data.</text>
</comment>
<evidence type="ECO:0000256" key="1">
    <source>
        <dbReference type="SAM" id="Phobius"/>
    </source>
</evidence>
<proteinExistence type="predicted"/>
<feature type="transmembrane region" description="Helical" evidence="1">
    <location>
        <begin position="44"/>
        <end position="63"/>
    </location>
</feature>
<feature type="transmembrane region" description="Helical" evidence="1">
    <location>
        <begin position="222"/>
        <end position="250"/>
    </location>
</feature>
<reference evidence="3 4" key="1">
    <citation type="submission" date="2019-01" db="EMBL/GenBank/DDBJ databases">
        <title>Pseudoxanthomonas composti sp. nov., isolated from compost.</title>
        <authorList>
            <person name="Yang G."/>
        </authorList>
    </citation>
    <scope>NUCLEOTIDE SEQUENCE [LARGE SCALE GENOMIC DNA]</scope>
    <source>
        <strain evidence="3 4">GSS15</strain>
    </source>
</reference>
<dbReference type="PANTHER" id="PTHR34473:SF2">
    <property type="entry name" value="UPF0699 TRANSMEMBRANE PROTEIN YDBT"/>
    <property type="match status" value="1"/>
</dbReference>
<dbReference type="InterPro" id="IPR014529">
    <property type="entry name" value="UCP026631"/>
</dbReference>
<feature type="domain" description="YdbS-like PH" evidence="2">
    <location>
        <begin position="253"/>
        <end position="307"/>
    </location>
</feature>
<keyword evidence="1" id="KW-0812">Transmembrane</keyword>
<feature type="transmembrane region" description="Helical" evidence="1">
    <location>
        <begin position="12"/>
        <end position="32"/>
    </location>
</feature>
<organism evidence="3 4">
    <name type="scientific">Pseudoxanthomonas composti</name>
    <dbReference type="NCBI Taxonomy" id="2137479"/>
    <lineage>
        <taxon>Bacteria</taxon>
        <taxon>Pseudomonadati</taxon>
        <taxon>Pseudomonadota</taxon>
        <taxon>Gammaproteobacteria</taxon>
        <taxon>Lysobacterales</taxon>
        <taxon>Lysobacteraceae</taxon>
        <taxon>Pseudoxanthomonas</taxon>
    </lineage>
</organism>
<keyword evidence="4" id="KW-1185">Reference proteome</keyword>
<protein>
    <recommendedName>
        <fullName evidence="2">YdbS-like PH domain-containing protein</fullName>
    </recommendedName>
</protein>
<evidence type="ECO:0000313" key="3">
    <source>
        <dbReference type="EMBL" id="RXR01994.1"/>
    </source>
</evidence>
<dbReference type="RefSeq" id="WP_129472083.1">
    <property type="nucleotide sequence ID" value="NZ_SAWZ01000009.1"/>
</dbReference>
<keyword evidence="1" id="KW-0472">Membrane</keyword>